<evidence type="ECO:0000313" key="1">
    <source>
        <dbReference type="EMBL" id="KEI45283.1"/>
    </source>
</evidence>
<dbReference type="AlphaFoldDB" id="A0A073AZU2"/>
<dbReference type="Proteomes" id="UP000031419">
    <property type="component" value="Unassembled WGS sequence"/>
</dbReference>
<dbReference type="eggNOG" id="COG1169">
    <property type="taxonomic scope" value="Bacteria"/>
</dbReference>
<gene>
    <name evidence="1" type="ORF">GU90_05755</name>
</gene>
<dbReference type="EMBL" id="JNVU01000014">
    <property type="protein sequence ID" value="KEI45283.1"/>
    <property type="molecule type" value="Genomic_DNA"/>
</dbReference>
<accession>A0A073AZU2</accession>
<name>A0A073AZU2_9PSEU</name>
<keyword evidence="2" id="KW-1185">Reference proteome</keyword>
<sequence length="76" mass="8315">MVSWVRRGEGLVGWGAVAWTRVRGRDRFAADTRWQEVLGRMRSDDPLELPSSGPVAFTILAFADEPGDSAVLVPAC</sequence>
<protein>
    <submittedName>
        <fullName evidence="1">Uncharacterized protein</fullName>
    </submittedName>
</protein>
<evidence type="ECO:0000313" key="2">
    <source>
        <dbReference type="Proteomes" id="UP000031419"/>
    </source>
</evidence>
<comment type="caution">
    <text evidence="1">The sequence shown here is derived from an EMBL/GenBank/DDBJ whole genome shotgun (WGS) entry which is preliminary data.</text>
</comment>
<dbReference type="STRING" id="28042.GU90_05755"/>
<organism evidence="1 2">
    <name type="scientific">Saccharopolyspora rectivirgula</name>
    <dbReference type="NCBI Taxonomy" id="28042"/>
    <lineage>
        <taxon>Bacteria</taxon>
        <taxon>Bacillati</taxon>
        <taxon>Actinomycetota</taxon>
        <taxon>Actinomycetes</taxon>
        <taxon>Pseudonocardiales</taxon>
        <taxon>Pseudonocardiaceae</taxon>
        <taxon>Saccharopolyspora</taxon>
    </lineage>
</organism>
<proteinExistence type="predicted"/>
<reference evidence="1 2" key="1">
    <citation type="submission" date="2014-06" db="EMBL/GenBank/DDBJ databases">
        <title>Saccharopolyspora rectivirgula DSM-43113 Genome sequencing.</title>
        <authorList>
            <person name="Barrera C."/>
            <person name="Millon L."/>
            <person name="Rognon B."/>
            <person name="Zaugg C."/>
            <person name="Monod M."/>
        </authorList>
    </citation>
    <scope>NUCLEOTIDE SEQUENCE [LARGE SCALE GENOMIC DNA]</scope>
    <source>
        <strain evidence="1 2">DSM 43113</strain>
    </source>
</reference>